<evidence type="ECO:0000313" key="1">
    <source>
        <dbReference type="EMBL" id="TWI16399.1"/>
    </source>
</evidence>
<evidence type="ECO:0000313" key="2">
    <source>
        <dbReference type="Proteomes" id="UP000315908"/>
    </source>
</evidence>
<comment type="caution">
    <text evidence="1">The sequence shown here is derived from an EMBL/GenBank/DDBJ whole genome shotgun (WGS) entry which is preliminary data.</text>
</comment>
<protein>
    <submittedName>
        <fullName evidence="1">Uncharacterized protein</fullName>
    </submittedName>
</protein>
<sequence length="54" mass="5913">MNKIELTELTNSEIIEVNGGDGMTEAFFWVLGRFFQAQQRDLDGSIGGPTAIHG</sequence>
<dbReference type="GeneID" id="88829316"/>
<dbReference type="RefSeq" id="WP_157625908.1">
    <property type="nucleotide sequence ID" value="NZ_CP080574.1"/>
</dbReference>
<reference evidence="1 2" key="1">
    <citation type="journal article" date="2015" name="Stand. Genomic Sci.">
        <title>Genomic Encyclopedia of Bacterial and Archaeal Type Strains, Phase III: the genomes of soil and plant-associated and newly described type strains.</title>
        <authorList>
            <person name="Whitman W.B."/>
            <person name="Woyke T."/>
            <person name="Klenk H.P."/>
            <person name="Zhou Y."/>
            <person name="Lilburn T.G."/>
            <person name="Beck B.J."/>
            <person name="De Vos P."/>
            <person name="Vandamme P."/>
            <person name="Eisen J.A."/>
            <person name="Garrity G."/>
            <person name="Hugenholtz P."/>
            <person name="Kyrpides N.C."/>
        </authorList>
    </citation>
    <scope>NUCLEOTIDE SEQUENCE [LARGE SCALE GENOMIC DNA]</scope>
    <source>
        <strain evidence="1 2">CGMCC 1.6855</strain>
    </source>
</reference>
<organism evidence="1 2">
    <name type="scientific">Sphingobacterium siyangense</name>
    <dbReference type="NCBI Taxonomy" id="459529"/>
    <lineage>
        <taxon>Bacteria</taxon>
        <taxon>Pseudomonadati</taxon>
        <taxon>Bacteroidota</taxon>
        <taxon>Sphingobacteriia</taxon>
        <taxon>Sphingobacteriales</taxon>
        <taxon>Sphingobacteriaceae</taxon>
        <taxon>Sphingobacterium</taxon>
    </lineage>
</organism>
<accession>A0A562M8Y6</accession>
<dbReference type="AlphaFoldDB" id="A0A562M8Y6"/>
<dbReference type="Proteomes" id="UP000315908">
    <property type="component" value="Unassembled WGS sequence"/>
</dbReference>
<gene>
    <name evidence="1" type="ORF">IQ31_04397</name>
</gene>
<proteinExistence type="predicted"/>
<name>A0A562M8Y6_9SPHI</name>
<dbReference type="EMBL" id="VLKR01000030">
    <property type="protein sequence ID" value="TWI16399.1"/>
    <property type="molecule type" value="Genomic_DNA"/>
</dbReference>